<name>A0ABD0L6X8_9CAEN</name>
<comment type="caution">
    <text evidence="1">The sequence shown here is derived from an EMBL/GenBank/DDBJ whole genome shotgun (WGS) entry which is preliminary data.</text>
</comment>
<organism evidence="1 2">
    <name type="scientific">Batillaria attramentaria</name>
    <dbReference type="NCBI Taxonomy" id="370345"/>
    <lineage>
        <taxon>Eukaryota</taxon>
        <taxon>Metazoa</taxon>
        <taxon>Spiralia</taxon>
        <taxon>Lophotrochozoa</taxon>
        <taxon>Mollusca</taxon>
        <taxon>Gastropoda</taxon>
        <taxon>Caenogastropoda</taxon>
        <taxon>Sorbeoconcha</taxon>
        <taxon>Cerithioidea</taxon>
        <taxon>Batillariidae</taxon>
        <taxon>Batillaria</taxon>
    </lineage>
</organism>
<dbReference type="EMBL" id="JACVVK020000079">
    <property type="protein sequence ID" value="KAK7494905.1"/>
    <property type="molecule type" value="Genomic_DNA"/>
</dbReference>
<evidence type="ECO:0000313" key="2">
    <source>
        <dbReference type="Proteomes" id="UP001519460"/>
    </source>
</evidence>
<keyword evidence="2" id="KW-1185">Reference proteome</keyword>
<proteinExistence type="predicted"/>
<dbReference type="AlphaFoldDB" id="A0ABD0L6X8"/>
<accession>A0ABD0L6X8</accession>
<protein>
    <submittedName>
        <fullName evidence="1">Uncharacterized protein</fullName>
    </submittedName>
</protein>
<dbReference type="Proteomes" id="UP001519460">
    <property type="component" value="Unassembled WGS sequence"/>
</dbReference>
<evidence type="ECO:0000313" key="1">
    <source>
        <dbReference type="EMBL" id="KAK7494905.1"/>
    </source>
</evidence>
<sequence>MAGEYWKLEAPAASAQSPLKHRQRRTNFGLSMRAFRQPRSSLLPQNRAGLHRPAPSDRVMVAFAMLSIVCEGNCYNYIHYTTPPPTNLELRESKG</sequence>
<gene>
    <name evidence="1" type="ORF">BaRGS_00013784</name>
</gene>
<reference evidence="1 2" key="1">
    <citation type="journal article" date="2023" name="Sci. Data">
        <title>Genome assembly of the Korean intertidal mud-creeper Batillaria attramentaria.</title>
        <authorList>
            <person name="Patra A.K."/>
            <person name="Ho P.T."/>
            <person name="Jun S."/>
            <person name="Lee S.J."/>
            <person name="Kim Y."/>
            <person name="Won Y.J."/>
        </authorList>
    </citation>
    <scope>NUCLEOTIDE SEQUENCE [LARGE SCALE GENOMIC DNA]</scope>
    <source>
        <strain evidence="1">Wonlab-2016</strain>
    </source>
</reference>